<dbReference type="GO" id="GO:0003723">
    <property type="term" value="F:RNA binding"/>
    <property type="evidence" value="ECO:0007669"/>
    <property type="project" value="UniProtKB-UniRule"/>
</dbReference>
<gene>
    <name evidence="5" type="ORF">HCN44_001584</name>
</gene>
<organism evidence="5 6">
    <name type="scientific">Aphidius gifuensis</name>
    <name type="common">Parasitoid wasp</name>
    <dbReference type="NCBI Taxonomy" id="684658"/>
    <lineage>
        <taxon>Eukaryota</taxon>
        <taxon>Metazoa</taxon>
        <taxon>Ecdysozoa</taxon>
        <taxon>Arthropoda</taxon>
        <taxon>Hexapoda</taxon>
        <taxon>Insecta</taxon>
        <taxon>Pterygota</taxon>
        <taxon>Neoptera</taxon>
        <taxon>Endopterygota</taxon>
        <taxon>Hymenoptera</taxon>
        <taxon>Apocrita</taxon>
        <taxon>Ichneumonoidea</taxon>
        <taxon>Braconidae</taxon>
        <taxon>Aphidiinae</taxon>
        <taxon>Aphidius</taxon>
    </lineage>
</organism>
<evidence type="ECO:0000313" key="6">
    <source>
        <dbReference type="Proteomes" id="UP000639338"/>
    </source>
</evidence>
<dbReference type="InterPro" id="IPR012677">
    <property type="entry name" value="Nucleotide-bd_a/b_plait_sf"/>
</dbReference>
<feature type="compositionally biased region" description="Basic and acidic residues" evidence="3">
    <location>
        <begin position="115"/>
        <end position="125"/>
    </location>
</feature>
<keyword evidence="1 2" id="KW-0694">RNA-binding</keyword>
<dbReference type="PANTHER" id="PTHR48024">
    <property type="entry name" value="GEO13361P1-RELATED"/>
    <property type="match status" value="1"/>
</dbReference>
<dbReference type="GO" id="GO:0005634">
    <property type="term" value="C:nucleus"/>
    <property type="evidence" value="ECO:0007669"/>
    <property type="project" value="TreeGrafter"/>
</dbReference>
<dbReference type="InterPro" id="IPR035979">
    <property type="entry name" value="RBD_domain_sf"/>
</dbReference>
<feature type="domain" description="RRM" evidence="4">
    <location>
        <begin position="308"/>
        <end position="385"/>
    </location>
</feature>
<dbReference type="Pfam" id="PF00076">
    <property type="entry name" value="RRM_1"/>
    <property type="match status" value="1"/>
</dbReference>
<dbReference type="EMBL" id="JACMRX010000003">
    <property type="protein sequence ID" value="KAF7992259.1"/>
    <property type="molecule type" value="Genomic_DNA"/>
</dbReference>
<dbReference type="InterPro" id="IPR000504">
    <property type="entry name" value="RRM_dom"/>
</dbReference>
<evidence type="ECO:0000256" key="1">
    <source>
        <dbReference type="ARBA" id="ARBA00022884"/>
    </source>
</evidence>
<dbReference type="InterPro" id="IPR034228">
    <property type="entry name" value="Nop6_RRM"/>
</dbReference>
<protein>
    <recommendedName>
        <fullName evidence="4">RRM domain-containing protein</fullName>
    </recommendedName>
</protein>
<accession>A0A834XW59</accession>
<feature type="region of interest" description="Disordered" evidence="3">
    <location>
        <begin position="1"/>
        <end position="88"/>
    </location>
</feature>
<dbReference type="PROSITE" id="PS50102">
    <property type="entry name" value="RRM"/>
    <property type="match status" value="1"/>
</dbReference>
<evidence type="ECO:0000256" key="3">
    <source>
        <dbReference type="SAM" id="MobiDB-lite"/>
    </source>
</evidence>
<evidence type="ECO:0000259" key="4">
    <source>
        <dbReference type="PROSITE" id="PS50102"/>
    </source>
</evidence>
<feature type="region of interest" description="Disordered" evidence="3">
    <location>
        <begin position="404"/>
        <end position="434"/>
    </location>
</feature>
<dbReference type="Proteomes" id="UP000639338">
    <property type="component" value="Unassembled WGS sequence"/>
</dbReference>
<feature type="region of interest" description="Disordered" evidence="3">
    <location>
        <begin position="115"/>
        <end position="134"/>
    </location>
</feature>
<proteinExistence type="predicted"/>
<dbReference type="OrthoDB" id="167718at2759"/>
<dbReference type="AlphaFoldDB" id="A0A834XW59"/>
<reference evidence="5 6" key="1">
    <citation type="submission" date="2020-08" db="EMBL/GenBank/DDBJ databases">
        <title>Aphidius gifuensis genome sequencing and assembly.</title>
        <authorList>
            <person name="Du Z."/>
        </authorList>
    </citation>
    <scope>NUCLEOTIDE SEQUENCE [LARGE SCALE GENOMIC DNA]</scope>
    <source>
        <strain evidence="5">YNYX2018</strain>
        <tissue evidence="5">Adults</tissue>
    </source>
</reference>
<dbReference type="Gene3D" id="3.30.70.330">
    <property type="match status" value="1"/>
</dbReference>
<dbReference type="PANTHER" id="PTHR48024:SF56">
    <property type="entry name" value="HETEROGENEOUS NUCLEAR RIBONUCLEOPROTEIN A0"/>
    <property type="match status" value="1"/>
</dbReference>
<dbReference type="SMART" id="SM00360">
    <property type="entry name" value="RRM"/>
    <property type="match status" value="1"/>
</dbReference>
<feature type="compositionally biased region" description="Basic and acidic residues" evidence="3">
    <location>
        <begin position="40"/>
        <end position="59"/>
    </location>
</feature>
<evidence type="ECO:0000256" key="2">
    <source>
        <dbReference type="PROSITE-ProRule" id="PRU00176"/>
    </source>
</evidence>
<keyword evidence="6" id="KW-1185">Reference proteome</keyword>
<name>A0A834XW59_APHGI</name>
<evidence type="ECO:0000313" key="5">
    <source>
        <dbReference type="EMBL" id="KAF7992259.1"/>
    </source>
</evidence>
<dbReference type="CDD" id="cd12400">
    <property type="entry name" value="RRM_Nop6"/>
    <property type="match status" value="1"/>
</dbReference>
<sequence length="434" mass="48900">MAKKGVKRPIEESAEGTKVANKPAEKKLKLNGNVPQKPKKQSDVVDKKPQVNNIKKEKITNGVKPTNGEAEKQQTVNGVEKAKKEKKMKYTPEEFLERQKARILAKKEKMLAKKKKELEAKNENRRIKRQQGGDLNLENIKKTEEQIDAQIAEIKSRPELTKTARRKLGLLQKQKNILNGTAQDKTVNVVPTLNPNEKRRLRKNMAKIKLKAASDDGGASLKVEKKKPAQVEKKNTAVKVKEDKKIDAVKVKEDKKVNAIKIKEDKKINAIKIKEDKKINAVKVTPVKVEKKNVKDTQQLKGKKKTRYVLFVGNLPYDATVDGLKKHFLTKCSEVKSIRLPLKKDQSPKGIAFVELNNSTDYEKSLSLHNTIFNGRKLNVQYSEGGSKKAGNRPHVVAKNQKLHALRKQGKLAGSTKDSQKRNVRRNNKPAASA</sequence>
<comment type="caution">
    <text evidence="5">The sequence shown here is derived from an EMBL/GenBank/DDBJ whole genome shotgun (WGS) entry which is preliminary data.</text>
</comment>
<dbReference type="InterPro" id="IPR050886">
    <property type="entry name" value="RNA-binding_reg"/>
</dbReference>
<dbReference type="SUPFAM" id="SSF54928">
    <property type="entry name" value="RNA-binding domain, RBD"/>
    <property type="match status" value="1"/>
</dbReference>